<feature type="transmembrane region" description="Helical" evidence="6">
    <location>
        <begin position="356"/>
        <end position="383"/>
    </location>
</feature>
<dbReference type="Pfam" id="PF12704">
    <property type="entry name" value="MacB_PCD"/>
    <property type="match status" value="1"/>
</dbReference>
<keyword evidence="3 6" id="KW-0812">Transmembrane</keyword>
<evidence type="ECO:0000256" key="4">
    <source>
        <dbReference type="ARBA" id="ARBA00022989"/>
    </source>
</evidence>
<organism evidence="9 10">
    <name type="scientific">Pseudoalteromonas amylolytica</name>
    <dbReference type="NCBI Taxonomy" id="1859457"/>
    <lineage>
        <taxon>Bacteria</taxon>
        <taxon>Pseudomonadati</taxon>
        <taxon>Pseudomonadota</taxon>
        <taxon>Gammaproteobacteria</taxon>
        <taxon>Alteromonadales</taxon>
        <taxon>Pseudoalteromonadaceae</taxon>
        <taxon>Pseudoalteromonas</taxon>
    </lineage>
</organism>
<comment type="subcellular location">
    <subcellularLocation>
        <location evidence="1">Cell membrane</location>
        <topology evidence="1">Multi-pass membrane protein</topology>
    </subcellularLocation>
</comment>
<keyword evidence="10" id="KW-1185">Reference proteome</keyword>
<dbReference type="PANTHER" id="PTHR30572:SF18">
    <property type="entry name" value="ABC-TYPE MACROLIDE FAMILY EXPORT SYSTEM PERMEASE COMPONENT 2"/>
    <property type="match status" value="1"/>
</dbReference>
<feature type="domain" description="ABC3 transporter permease C-terminal" evidence="7">
    <location>
        <begin position="317"/>
        <end position="433"/>
    </location>
</feature>
<evidence type="ECO:0000259" key="8">
    <source>
        <dbReference type="Pfam" id="PF12704"/>
    </source>
</evidence>
<evidence type="ECO:0000259" key="7">
    <source>
        <dbReference type="Pfam" id="PF02687"/>
    </source>
</evidence>
<dbReference type="RefSeq" id="WP_070984191.1">
    <property type="nucleotide sequence ID" value="NZ_MKJU01000025.1"/>
</dbReference>
<dbReference type="PANTHER" id="PTHR30572">
    <property type="entry name" value="MEMBRANE COMPONENT OF TRANSPORTER-RELATED"/>
    <property type="match status" value="1"/>
</dbReference>
<dbReference type="AlphaFoldDB" id="A0A1S1MQ12"/>
<evidence type="ECO:0000256" key="2">
    <source>
        <dbReference type="ARBA" id="ARBA00022475"/>
    </source>
</evidence>
<dbReference type="EMBL" id="MKJU01000025">
    <property type="protein sequence ID" value="OHU90875.1"/>
    <property type="molecule type" value="Genomic_DNA"/>
</dbReference>
<dbReference type="Proteomes" id="UP000179786">
    <property type="component" value="Unassembled WGS sequence"/>
</dbReference>
<dbReference type="InterPro" id="IPR003838">
    <property type="entry name" value="ABC3_permease_C"/>
</dbReference>
<sequence length="440" mass="49020">MMTYYFKLACLGVRKTPFLSFLIVAMIAIGIAATMTTYTVSYMMSKDPIPAKSQTLFNVQLDNYTKEYAIEMGDKLGYTITYQDAVNLLKSDIPVNQVALNSSKETLSNPLRTDLDTLNVMVRTTTPDFFRLFDVPFTYGNGWDQQAEDDAAQVIVLTKKINNQLFDGENSVGKTVVFADKIFTIAGVLDHWSPIPKFYSTAVDTYNDPYDVFIPLNTQIKNEFYSALNSDTYCTQEPADGSFSGLLTSECTMINMWVELPDEQTKAQYKDFLTSYAQQQQAFGRFENSTRSKLLNVKERLIDDDMIPNEGKLAVWLAVLFLIVCLLNCMSLMMAKFFGRSREVGLRRAVGASKQAIFIQFSVELALLGALGGLLGLALAQLGLNILTGIYYYMPAGIMQMNLSLAVTTLLLALLCSLLFGLFPVLKASQTNPSSQLKSL</sequence>
<dbReference type="InterPro" id="IPR050250">
    <property type="entry name" value="Macrolide_Exporter_MacB"/>
</dbReference>
<feature type="transmembrane region" description="Helical" evidence="6">
    <location>
        <begin position="403"/>
        <end position="426"/>
    </location>
</feature>
<keyword evidence="5 6" id="KW-0472">Membrane</keyword>
<evidence type="ECO:0000313" key="9">
    <source>
        <dbReference type="EMBL" id="OHU90875.1"/>
    </source>
</evidence>
<evidence type="ECO:0000256" key="3">
    <source>
        <dbReference type="ARBA" id="ARBA00022692"/>
    </source>
</evidence>
<feature type="domain" description="MacB-like periplasmic core" evidence="8">
    <location>
        <begin position="20"/>
        <end position="270"/>
    </location>
</feature>
<dbReference type="GO" id="GO:0005886">
    <property type="term" value="C:plasma membrane"/>
    <property type="evidence" value="ECO:0007669"/>
    <property type="project" value="UniProtKB-SubCell"/>
</dbReference>
<accession>A0A1S1MQ12</accession>
<feature type="transmembrane region" description="Helical" evidence="6">
    <location>
        <begin position="313"/>
        <end position="335"/>
    </location>
</feature>
<evidence type="ECO:0000256" key="1">
    <source>
        <dbReference type="ARBA" id="ARBA00004651"/>
    </source>
</evidence>
<reference evidence="9 10" key="1">
    <citation type="submission" date="2016-09" db="EMBL/GenBank/DDBJ databases">
        <title>Pseudoalteromonas amylolytica sp. nov., isolated from the surface seawater.</title>
        <authorList>
            <person name="Wu Y.-H."/>
            <person name="Cheng H."/>
            <person name="Jin X.-B."/>
            <person name="Wang C.-S."/>
            <person name="Xu X.-W."/>
        </authorList>
    </citation>
    <scope>NUCLEOTIDE SEQUENCE [LARGE SCALE GENOMIC DNA]</scope>
    <source>
        <strain evidence="9 10">JW1</strain>
    </source>
</reference>
<protein>
    <recommendedName>
        <fullName evidence="11">ABC transporter permease</fullName>
    </recommendedName>
</protein>
<proteinExistence type="predicted"/>
<dbReference type="OrthoDB" id="8735006at2"/>
<comment type="caution">
    <text evidence="9">The sequence shown here is derived from an EMBL/GenBank/DDBJ whole genome shotgun (WGS) entry which is preliminary data.</text>
</comment>
<name>A0A1S1MQ12_9GAMM</name>
<evidence type="ECO:0000256" key="6">
    <source>
        <dbReference type="SAM" id="Phobius"/>
    </source>
</evidence>
<gene>
    <name evidence="9" type="ORF">BET10_08300</name>
</gene>
<evidence type="ECO:0008006" key="11">
    <source>
        <dbReference type="Google" id="ProtNLM"/>
    </source>
</evidence>
<keyword evidence="4 6" id="KW-1133">Transmembrane helix</keyword>
<keyword evidence="2" id="KW-1003">Cell membrane</keyword>
<dbReference type="GO" id="GO:0022857">
    <property type="term" value="F:transmembrane transporter activity"/>
    <property type="evidence" value="ECO:0007669"/>
    <property type="project" value="TreeGrafter"/>
</dbReference>
<dbReference type="InterPro" id="IPR025857">
    <property type="entry name" value="MacB_PCD"/>
</dbReference>
<evidence type="ECO:0000256" key="5">
    <source>
        <dbReference type="ARBA" id="ARBA00023136"/>
    </source>
</evidence>
<evidence type="ECO:0000313" key="10">
    <source>
        <dbReference type="Proteomes" id="UP000179786"/>
    </source>
</evidence>
<feature type="transmembrane region" description="Helical" evidence="6">
    <location>
        <begin position="21"/>
        <end position="44"/>
    </location>
</feature>
<dbReference type="Pfam" id="PF02687">
    <property type="entry name" value="FtsX"/>
    <property type="match status" value="1"/>
</dbReference>
<dbReference type="STRING" id="1859457.BET10_08300"/>